<sequence length="135" mass="15809">MTSTDPLLNSTLQRLRELRQTLLRLHKALLDSERVEYEQFHGRIKSSNEFFQLVIGDEWFSWLRPISQFIIQIDEFLGSKEPVTLNEANQLLEQARVLIQPCAEGTLLEKQYFRAIQRDPDIAFMNAEVTKMLAK</sequence>
<keyword evidence="2" id="KW-1185">Reference proteome</keyword>
<gene>
    <name evidence="1" type="ORF">ACE1CI_12790</name>
</gene>
<dbReference type="RefSeq" id="WP_413263440.1">
    <property type="nucleotide sequence ID" value="NZ_JBHFNR010000085.1"/>
</dbReference>
<evidence type="ECO:0000313" key="1">
    <source>
        <dbReference type="EMBL" id="MFB2893782.1"/>
    </source>
</evidence>
<reference evidence="1 2" key="1">
    <citation type="submission" date="2024-09" db="EMBL/GenBank/DDBJ databases">
        <title>Floridaenema gen nov. (Aerosakkonemataceae, Aerosakkonematales ord. nov., Cyanobacteria) from benthic tropical and subtropical fresh waters, with the description of four new species.</title>
        <authorList>
            <person name="Moretto J.A."/>
            <person name="Berthold D.E."/>
            <person name="Lefler F.W."/>
            <person name="Huang I.-S."/>
            <person name="Laughinghouse H. IV."/>
        </authorList>
    </citation>
    <scope>NUCLEOTIDE SEQUENCE [LARGE SCALE GENOMIC DNA]</scope>
    <source>
        <strain evidence="1 2">BLCC-F50</strain>
    </source>
</reference>
<proteinExistence type="predicted"/>
<accession>A0ABV4XPZ5</accession>
<dbReference type="Proteomes" id="UP001576784">
    <property type="component" value="Unassembled WGS sequence"/>
</dbReference>
<protein>
    <submittedName>
        <fullName evidence="1">Uncharacterized protein</fullName>
    </submittedName>
</protein>
<comment type="caution">
    <text evidence="1">The sequence shown here is derived from an EMBL/GenBank/DDBJ whole genome shotgun (WGS) entry which is preliminary data.</text>
</comment>
<dbReference type="EMBL" id="JBHFNR010000085">
    <property type="protein sequence ID" value="MFB2893782.1"/>
    <property type="molecule type" value="Genomic_DNA"/>
</dbReference>
<evidence type="ECO:0000313" key="2">
    <source>
        <dbReference type="Proteomes" id="UP001576784"/>
    </source>
</evidence>
<name>A0ABV4XPZ5_9CYAN</name>
<organism evidence="1 2">
    <name type="scientific">Floridaenema flaviceps BLCC-F50</name>
    <dbReference type="NCBI Taxonomy" id="3153642"/>
    <lineage>
        <taxon>Bacteria</taxon>
        <taxon>Bacillati</taxon>
        <taxon>Cyanobacteriota</taxon>
        <taxon>Cyanophyceae</taxon>
        <taxon>Oscillatoriophycideae</taxon>
        <taxon>Aerosakkonematales</taxon>
        <taxon>Aerosakkonemataceae</taxon>
        <taxon>Floridanema</taxon>
        <taxon>Floridanema flaviceps</taxon>
    </lineage>
</organism>